<reference evidence="1 2" key="1">
    <citation type="submission" date="2020-03" db="EMBL/GenBank/DDBJ databases">
        <title>Whole genome shotgun sequence of Phytohabitans rumicis NBRC 108638.</title>
        <authorList>
            <person name="Komaki H."/>
            <person name="Tamura T."/>
        </authorList>
    </citation>
    <scope>NUCLEOTIDE SEQUENCE [LARGE SCALE GENOMIC DNA]</scope>
    <source>
        <strain evidence="1 2">NBRC 108638</strain>
    </source>
</reference>
<sequence>MYLSTAEPPAAGPGPLRLTRTVAREFSGGSPYEGDPLLEEYLTDMTGLYGLRFRPDRYAAGPRVPFTTMADQLLTDLDPLGGPLDLVAIAHASPDADPRRVTACYLCDVAPGSRSPSPSPTRDWPRRSPPCACWARTPAASPTAGHC</sequence>
<dbReference type="AlphaFoldDB" id="A0A6V8KVK0"/>
<evidence type="ECO:0000313" key="1">
    <source>
        <dbReference type="EMBL" id="GFJ86748.1"/>
    </source>
</evidence>
<dbReference type="Proteomes" id="UP000482960">
    <property type="component" value="Unassembled WGS sequence"/>
</dbReference>
<reference evidence="1 2" key="2">
    <citation type="submission" date="2020-03" db="EMBL/GenBank/DDBJ databases">
        <authorList>
            <person name="Ichikawa N."/>
            <person name="Kimura A."/>
            <person name="Kitahashi Y."/>
            <person name="Uohara A."/>
        </authorList>
    </citation>
    <scope>NUCLEOTIDE SEQUENCE [LARGE SCALE GENOMIC DNA]</scope>
    <source>
        <strain evidence="1 2">NBRC 108638</strain>
    </source>
</reference>
<proteinExistence type="predicted"/>
<name>A0A6V8KVK0_9ACTN</name>
<accession>A0A6V8KVK0</accession>
<dbReference type="EMBL" id="BLPG01000001">
    <property type="protein sequence ID" value="GFJ86748.1"/>
    <property type="molecule type" value="Genomic_DNA"/>
</dbReference>
<gene>
    <name evidence="1" type="ORF">Prum_003900</name>
</gene>
<comment type="caution">
    <text evidence="1">The sequence shown here is derived from an EMBL/GenBank/DDBJ whole genome shotgun (WGS) entry which is preliminary data.</text>
</comment>
<evidence type="ECO:0000313" key="2">
    <source>
        <dbReference type="Proteomes" id="UP000482960"/>
    </source>
</evidence>
<keyword evidence="2" id="KW-1185">Reference proteome</keyword>
<organism evidence="1 2">
    <name type="scientific">Phytohabitans rumicis</name>
    <dbReference type="NCBI Taxonomy" id="1076125"/>
    <lineage>
        <taxon>Bacteria</taxon>
        <taxon>Bacillati</taxon>
        <taxon>Actinomycetota</taxon>
        <taxon>Actinomycetes</taxon>
        <taxon>Micromonosporales</taxon>
        <taxon>Micromonosporaceae</taxon>
    </lineage>
</organism>
<protein>
    <submittedName>
        <fullName evidence="1">Uncharacterized protein</fullName>
    </submittedName>
</protein>